<keyword evidence="2" id="KW-1185">Reference proteome</keyword>
<organism evidence="1 2">
    <name type="scientific">Macroventuria anomochaeta</name>
    <dbReference type="NCBI Taxonomy" id="301207"/>
    <lineage>
        <taxon>Eukaryota</taxon>
        <taxon>Fungi</taxon>
        <taxon>Dikarya</taxon>
        <taxon>Ascomycota</taxon>
        <taxon>Pezizomycotina</taxon>
        <taxon>Dothideomycetes</taxon>
        <taxon>Pleosporomycetidae</taxon>
        <taxon>Pleosporales</taxon>
        <taxon>Pleosporineae</taxon>
        <taxon>Didymellaceae</taxon>
        <taxon>Macroventuria</taxon>
    </lineage>
</organism>
<reference evidence="1" key="1">
    <citation type="journal article" date="2020" name="Stud. Mycol.">
        <title>101 Dothideomycetes genomes: a test case for predicting lifestyles and emergence of pathogens.</title>
        <authorList>
            <person name="Haridas S."/>
            <person name="Albert R."/>
            <person name="Binder M."/>
            <person name="Bloem J."/>
            <person name="Labutti K."/>
            <person name="Salamov A."/>
            <person name="Andreopoulos B."/>
            <person name="Baker S."/>
            <person name="Barry K."/>
            <person name="Bills G."/>
            <person name="Bluhm B."/>
            <person name="Cannon C."/>
            <person name="Castanera R."/>
            <person name="Culley D."/>
            <person name="Daum C."/>
            <person name="Ezra D."/>
            <person name="Gonzalez J."/>
            <person name="Henrissat B."/>
            <person name="Kuo A."/>
            <person name="Liang C."/>
            <person name="Lipzen A."/>
            <person name="Lutzoni F."/>
            <person name="Magnuson J."/>
            <person name="Mondo S."/>
            <person name="Nolan M."/>
            <person name="Ohm R."/>
            <person name="Pangilinan J."/>
            <person name="Park H.-J."/>
            <person name="Ramirez L."/>
            <person name="Alfaro M."/>
            <person name="Sun H."/>
            <person name="Tritt A."/>
            <person name="Yoshinaga Y."/>
            <person name="Zwiers L.-H."/>
            <person name="Turgeon B."/>
            <person name="Goodwin S."/>
            <person name="Spatafora J."/>
            <person name="Crous P."/>
            <person name="Grigoriev I."/>
        </authorList>
    </citation>
    <scope>NUCLEOTIDE SEQUENCE</scope>
    <source>
        <strain evidence="1">CBS 525.71</strain>
    </source>
</reference>
<sequence length="145" mass="16075">MAVLDDCPGLVLDILVDNVSLPEYQDNPQPIASGTIAKFVEAESGKEFEVRYTFTEPPSSYEGTLCEMQLGNNSYVARHILNNPNWKRLWRALSTVDSTRFTQSFYFKDLTTPGSSPPTSDSIEEEAVINVTVDGVNGGRKYSES</sequence>
<gene>
    <name evidence="1" type="ORF">BU25DRAFT_423442</name>
</gene>
<proteinExistence type="predicted"/>
<dbReference type="Proteomes" id="UP000799754">
    <property type="component" value="Unassembled WGS sequence"/>
</dbReference>
<accession>A0ACB6RUG0</accession>
<name>A0ACB6RUG0_9PLEO</name>
<evidence type="ECO:0000313" key="2">
    <source>
        <dbReference type="Proteomes" id="UP000799754"/>
    </source>
</evidence>
<dbReference type="EMBL" id="MU006726">
    <property type="protein sequence ID" value="KAF2625378.1"/>
    <property type="molecule type" value="Genomic_DNA"/>
</dbReference>
<comment type="caution">
    <text evidence="1">The sequence shown here is derived from an EMBL/GenBank/DDBJ whole genome shotgun (WGS) entry which is preliminary data.</text>
</comment>
<protein>
    <submittedName>
        <fullName evidence="1">Uncharacterized protein</fullName>
    </submittedName>
</protein>
<evidence type="ECO:0000313" key="1">
    <source>
        <dbReference type="EMBL" id="KAF2625378.1"/>
    </source>
</evidence>